<dbReference type="OrthoDB" id="9794241at2"/>
<dbReference type="EMBL" id="REFV01000011">
    <property type="protein sequence ID" value="RMB57459.1"/>
    <property type="molecule type" value="Genomic_DNA"/>
</dbReference>
<proteinExistence type="predicted"/>
<dbReference type="PIRSF" id="PIRSF028451">
    <property type="entry name" value="UCP028451"/>
    <property type="match status" value="1"/>
</dbReference>
<dbReference type="PANTHER" id="PTHR36452:SF1">
    <property type="entry name" value="DUF2461 DOMAIN-CONTAINING PROTEIN"/>
    <property type="match status" value="1"/>
</dbReference>
<evidence type="ECO:0000313" key="1">
    <source>
        <dbReference type="EMBL" id="RMB57459.1"/>
    </source>
</evidence>
<comment type="caution">
    <text evidence="1">The sequence shown here is derived from an EMBL/GenBank/DDBJ whole genome shotgun (WGS) entry which is preliminary data.</text>
</comment>
<dbReference type="AlphaFoldDB" id="A0A3M0G8T1"/>
<dbReference type="Proteomes" id="UP000281985">
    <property type="component" value="Unassembled WGS sequence"/>
</dbReference>
<protein>
    <submittedName>
        <fullName evidence="1">DUF2461 domain-containing protein</fullName>
    </submittedName>
</protein>
<dbReference type="InterPro" id="IPR015996">
    <property type="entry name" value="UCP028451"/>
</dbReference>
<organism evidence="1 2">
    <name type="scientific">Dokdonia sinensis</name>
    <dbReference type="NCBI Taxonomy" id="2479847"/>
    <lineage>
        <taxon>Bacteria</taxon>
        <taxon>Pseudomonadati</taxon>
        <taxon>Bacteroidota</taxon>
        <taxon>Flavobacteriia</taxon>
        <taxon>Flavobacteriales</taxon>
        <taxon>Flavobacteriaceae</taxon>
        <taxon>Dokdonia</taxon>
    </lineage>
</organism>
<dbReference type="InterPro" id="IPR012808">
    <property type="entry name" value="CHP02453"/>
</dbReference>
<accession>A0A3M0G8T1</accession>
<sequence>MMASIPKSSLDFLTKLKKNNHRDWMTENKKEYLASEKRLKEVYAQIQQGLSKTDEIEKLKVFRINRDIRFSNDKTPYNVHRSASFSRAGAHRRGGYYLRIEPNGNSMIGGGFFGPEPADLKRIRQEFEMDASEIRAILAEPAFVKAYGGAFDAWDPVKTAPRGFNVDGPNIDLIRLKNFVVTRKFTDAQVTAPDFPDTVVAHFQLLRPFFDYMSDVLTTDLNGVSLLED</sequence>
<gene>
    <name evidence="1" type="ORF">EAX61_11305</name>
</gene>
<name>A0A3M0G8T1_9FLAO</name>
<dbReference type="NCBIfam" id="TIGR02453">
    <property type="entry name" value="TIGR02453 family protein"/>
    <property type="match status" value="1"/>
</dbReference>
<dbReference type="PANTHER" id="PTHR36452">
    <property type="entry name" value="CHROMOSOME 12, WHOLE GENOME SHOTGUN SEQUENCE"/>
    <property type="match status" value="1"/>
</dbReference>
<keyword evidence="2" id="KW-1185">Reference proteome</keyword>
<evidence type="ECO:0000313" key="2">
    <source>
        <dbReference type="Proteomes" id="UP000281985"/>
    </source>
</evidence>
<dbReference type="Pfam" id="PF09365">
    <property type="entry name" value="DUF2461"/>
    <property type="match status" value="1"/>
</dbReference>
<reference evidence="1 2" key="1">
    <citation type="submission" date="2018-10" db="EMBL/GenBank/DDBJ databases">
        <title>Dokdonia luteus sp. nov., isolated from sea water.</title>
        <authorList>
            <person name="Zhou L.Y."/>
            <person name="Du Z.J."/>
        </authorList>
    </citation>
    <scope>NUCLEOTIDE SEQUENCE [LARGE SCALE GENOMIC DNA]</scope>
    <source>
        <strain evidence="1 2">SH27</strain>
    </source>
</reference>